<dbReference type="InterPro" id="IPR023346">
    <property type="entry name" value="Lysozyme-like_dom_sf"/>
</dbReference>
<dbReference type="EMBL" id="LNXT01000015">
    <property type="protein sequence ID" value="KTC72430.1"/>
    <property type="molecule type" value="Genomic_DNA"/>
</dbReference>
<accession>A0A378I6S8</accession>
<dbReference type="SUPFAM" id="SSF56601">
    <property type="entry name" value="beta-lactamase/transpeptidase-like"/>
    <property type="match status" value="1"/>
</dbReference>
<organism evidence="16 18">
    <name type="scientific">Legionella birminghamensis</name>
    <dbReference type="NCBI Taxonomy" id="28083"/>
    <lineage>
        <taxon>Bacteria</taxon>
        <taxon>Pseudomonadati</taxon>
        <taxon>Pseudomonadota</taxon>
        <taxon>Gammaproteobacteria</taxon>
        <taxon>Legionellales</taxon>
        <taxon>Legionellaceae</taxon>
        <taxon>Legionella</taxon>
    </lineage>
</organism>
<evidence type="ECO:0000259" key="14">
    <source>
        <dbReference type="Pfam" id="PF06832"/>
    </source>
</evidence>
<dbReference type="InterPro" id="IPR036950">
    <property type="entry name" value="PBP_transglycosylase"/>
</dbReference>
<dbReference type="Pfam" id="PF00912">
    <property type="entry name" value="Transgly"/>
    <property type="match status" value="1"/>
</dbReference>
<evidence type="ECO:0000256" key="3">
    <source>
        <dbReference type="ARBA" id="ARBA00007739"/>
    </source>
</evidence>
<dbReference type="InterPro" id="IPR050396">
    <property type="entry name" value="Glycosyltr_51/Transpeptidase"/>
</dbReference>
<keyword evidence="8" id="KW-0378">Hydrolase</keyword>
<dbReference type="InterPro" id="IPR001460">
    <property type="entry name" value="PCN-bd_Tpept"/>
</dbReference>
<evidence type="ECO:0000259" key="13">
    <source>
        <dbReference type="Pfam" id="PF00912"/>
    </source>
</evidence>
<dbReference type="GO" id="GO:0030288">
    <property type="term" value="C:outer membrane-bounded periplasmic space"/>
    <property type="evidence" value="ECO:0007669"/>
    <property type="project" value="TreeGrafter"/>
</dbReference>
<dbReference type="GO" id="GO:0008658">
    <property type="term" value="F:penicillin binding"/>
    <property type="evidence" value="ECO:0007669"/>
    <property type="project" value="InterPro"/>
</dbReference>
<evidence type="ECO:0000256" key="11">
    <source>
        <dbReference type="ARBA" id="ARBA00049902"/>
    </source>
</evidence>
<evidence type="ECO:0000256" key="5">
    <source>
        <dbReference type="ARBA" id="ARBA00022670"/>
    </source>
</evidence>
<feature type="domain" description="Glycosyl transferase family 51" evidence="13">
    <location>
        <begin position="54"/>
        <end position="207"/>
    </location>
</feature>
<keyword evidence="9" id="KW-0511">Multifunctional enzyme</keyword>
<evidence type="ECO:0000313" key="16">
    <source>
        <dbReference type="EMBL" id="STX30562.1"/>
    </source>
</evidence>
<evidence type="ECO:0000313" key="18">
    <source>
        <dbReference type="Proteomes" id="UP000255066"/>
    </source>
</evidence>
<dbReference type="Gene3D" id="1.10.3810.10">
    <property type="entry name" value="Biosynthetic peptidoglycan transglycosylase-like"/>
    <property type="match status" value="1"/>
</dbReference>
<evidence type="ECO:0000256" key="7">
    <source>
        <dbReference type="ARBA" id="ARBA00022679"/>
    </source>
</evidence>
<gene>
    <name evidence="16" type="primary">pbpD</name>
    <name evidence="15" type="ORF">Lbir_1205</name>
    <name evidence="16" type="ORF">NCTC12437_00320</name>
</gene>
<dbReference type="GO" id="GO:0008955">
    <property type="term" value="F:peptidoglycan glycosyltransferase activity"/>
    <property type="evidence" value="ECO:0007669"/>
    <property type="project" value="UniProtKB-EC"/>
</dbReference>
<evidence type="ECO:0000259" key="12">
    <source>
        <dbReference type="Pfam" id="PF00905"/>
    </source>
</evidence>
<evidence type="ECO:0000256" key="2">
    <source>
        <dbReference type="ARBA" id="ARBA00007090"/>
    </source>
</evidence>
<dbReference type="InterPro" id="IPR001264">
    <property type="entry name" value="Glyco_trans_51"/>
</dbReference>
<dbReference type="EMBL" id="UGNW01000001">
    <property type="protein sequence ID" value="STX30562.1"/>
    <property type="molecule type" value="Genomic_DNA"/>
</dbReference>
<keyword evidence="6" id="KW-0328">Glycosyltransferase</keyword>
<dbReference type="InterPro" id="IPR012338">
    <property type="entry name" value="Beta-lactam/transpept-like"/>
</dbReference>
<feature type="domain" description="Penicillin-binding C-terminal" evidence="14">
    <location>
        <begin position="675"/>
        <end position="755"/>
    </location>
</feature>
<evidence type="ECO:0000256" key="8">
    <source>
        <dbReference type="ARBA" id="ARBA00022801"/>
    </source>
</evidence>
<comment type="catalytic activity">
    <reaction evidence="11">
        <text>[GlcNAc-(1-&gt;4)-Mur2Ac(oyl-L-Ala-gamma-D-Glu-L-Lys-D-Ala-D-Ala)](n)-di-trans,octa-cis-undecaprenyl diphosphate + beta-D-GlcNAc-(1-&gt;4)-Mur2Ac(oyl-L-Ala-gamma-D-Glu-L-Lys-D-Ala-D-Ala)-di-trans,octa-cis-undecaprenyl diphosphate = [GlcNAc-(1-&gt;4)-Mur2Ac(oyl-L-Ala-gamma-D-Glu-L-Lys-D-Ala-D-Ala)](n+1)-di-trans,octa-cis-undecaprenyl diphosphate + di-trans,octa-cis-undecaprenyl diphosphate + H(+)</text>
        <dbReference type="Rhea" id="RHEA:23708"/>
        <dbReference type="Rhea" id="RHEA-COMP:9602"/>
        <dbReference type="Rhea" id="RHEA-COMP:9603"/>
        <dbReference type="ChEBI" id="CHEBI:15378"/>
        <dbReference type="ChEBI" id="CHEBI:58405"/>
        <dbReference type="ChEBI" id="CHEBI:60033"/>
        <dbReference type="ChEBI" id="CHEBI:78435"/>
        <dbReference type="EC" id="2.4.99.28"/>
    </reaction>
</comment>
<dbReference type="STRING" id="28083.Lbir_1205"/>
<protein>
    <recommendedName>
        <fullName evidence="10">peptidoglycan glycosyltransferase</fullName>
        <ecNumber evidence="10">2.4.99.28</ecNumber>
    </recommendedName>
</protein>
<keyword evidence="4" id="KW-0121">Carboxypeptidase</keyword>
<dbReference type="UniPathway" id="UPA00219"/>
<dbReference type="GO" id="GO:0006508">
    <property type="term" value="P:proteolysis"/>
    <property type="evidence" value="ECO:0007669"/>
    <property type="project" value="UniProtKB-KW"/>
</dbReference>
<keyword evidence="17" id="KW-1185">Reference proteome</keyword>
<dbReference type="SUPFAM" id="SSF53955">
    <property type="entry name" value="Lysozyme-like"/>
    <property type="match status" value="1"/>
</dbReference>
<dbReference type="Gene3D" id="3.40.710.10">
    <property type="entry name" value="DD-peptidase/beta-lactamase superfamily"/>
    <property type="match status" value="1"/>
</dbReference>
<feature type="domain" description="Penicillin-binding protein transpeptidase" evidence="12">
    <location>
        <begin position="327"/>
        <end position="514"/>
    </location>
</feature>
<reference evidence="15 17" key="1">
    <citation type="submission" date="2015-11" db="EMBL/GenBank/DDBJ databases">
        <title>Genomic analysis of 38 Legionella species identifies large and diverse effector repertoires.</title>
        <authorList>
            <person name="Burstein D."/>
            <person name="Amaro F."/>
            <person name="Zusman T."/>
            <person name="Lifshitz Z."/>
            <person name="Cohen O."/>
            <person name="Gilbert J.A."/>
            <person name="Pupko T."/>
            <person name="Shuman H.A."/>
            <person name="Segal G."/>
        </authorList>
    </citation>
    <scope>NUCLEOTIDE SEQUENCE [LARGE SCALE GENOMIC DNA]</scope>
    <source>
        <strain evidence="15 17">CDC#1407-AL-14</strain>
    </source>
</reference>
<sequence length="764" mass="86000">MKYRLTIIFSLLLSAALALAYYCLPKPPLLQGIPFSTAVWDENGHLLRLSLSRDEKYRLYLPLSDISPQLIEATLLQEDQYFYQHPGLNPVAMLKAGWQTYVIRSRRQGASTITMQLARIRFNVNSKKWTGKLLQMIRAIQLERHYSKQQILEAYLNLAPYGGNIEGIGAASQIYFNHSANQLGLPEALTLSVIPQNPGKRTPKNQQLKGIRNKLFNRWLQIHPEDKRYENAMALPLAMKTIRDLPFAAPHFVNSLLASNGGQQQIHTTLDLKLQSLVERITQRYLQRKKGIGVFNAAVLLIDTRDMSVKTAMGSANFYDSSIGGQINGMEIKRSPGSTLKPFIYALALDQGLIHPSTVLKDVPHSFGAYNPENFDNDFMGPIRAKDALILSRNIPAIFLASQLSKPSLFGLLEQAQISQLKSESYYGLALTLGGAEVTMKELTTLYAILANNGLWRPLRMLKETPGVTGKPLLSREASFLVMEMLKETPRSDLLFKTRSLPVAWKTGTSSGYRDAWTVGIFGPYVLTVWIGNFNNKGNPAFVGKNIAAPLFFELVEAIQHENGPLKPIDKHPERMNLTRIPVCKASGLLPTRYCKDTEMSWFIPGKSPIKTDTIYREVAINQRTGLRTCHFDQNTRFEIYEFWPSDLARIFRQAGIQRRVPPAYEADCNLSASKSLAPQITSPQSELRYIVKANSDQQTFIPFAAVTDADVRTLYWFINDHYLGQTTNDQPLLWSAKPGKFVVRVIDDHGYSDARDISIRVAS</sequence>
<evidence type="ECO:0000256" key="4">
    <source>
        <dbReference type="ARBA" id="ARBA00022645"/>
    </source>
</evidence>
<proteinExistence type="inferred from homology"/>
<dbReference type="NCBIfam" id="TIGR02073">
    <property type="entry name" value="PBP_1c"/>
    <property type="match status" value="1"/>
</dbReference>
<evidence type="ECO:0000313" key="15">
    <source>
        <dbReference type="EMBL" id="KTC72430.1"/>
    </source>
</evidence>
<dbReference type="Pfam" id="PF00905">
    <property type="entry name" value="Transpeptidase"/>
    <property type="match status" value="1"/>
</dbReference>
<name>A0A378I6S8_9GAMM</name>
<dbReference type="OrthoDB" id="9766909at2"/>
<dbReference type="PANTHER" id="PTHR32282">
    <property type="entry name" value="BINDING PROTEIN TRANSPEPTIDASE, PUTATIVE-RELATED"/>
    <property type="match status" value="1"/>
</dbReference>
<evidence type="ECO:0000256" key="1">
    <source>
        <dbReference type="ARBA" id="ARBA00004752"/>
    </source>
</evidence>
<keyword evidence="5" id="KW-0645">Protease</keyword>
<dbReference type="GO" id="GO:0004180">
    <property type="term" value="F:carboxypeptidase activity"/>
    <property type="evidence" value="ECO:0007669"/>
    <property type="project" value="UniProtKB-KW"/>
</dbReference>
<dbReference type="Proteomes" id="UP000255066">
    <property type="component" value="Unassembled WGS sequence"/>
</dbReference>
<comment type="similarity">
    <text evidence="2">In the C-terminal section; belongs to the transpeptidase family.</text>
</comment>
<dbReference type="Pfam" id="PF06832">
    <property type="entry name" value="BiPBP_C"/>
    <property type="match status" value="1"/>
</dbReference>
<evidence type="ECO:0000313" key="17">
    <source>
        <dbReference type="Proteomes" id="UP000054735"/>
    </source>
</evidence>
<keyword evidence="7" id="KW-0808">Transferase</keyword>
<evidence type="ECO:0000256" key="10">
    <source>
        <dbReference type="ARBA" id="ARBA00044770"/>
    </source>
</evidence>
<dbReference type="Proteomes" id="UP000054735">
    <property type="component" value="Unassembled WGS sequence"/>
</dbReference>
<dbReference type="RefSeq" id="WP_058523288.1">
    <property type="nucleotide sequence ID" value="NZ_CAAAHV010000002.1"/>
</dbReference>
<dbReference type="InterPro" id="IPR009647">
    <property type="entry name" value="PBP_C"/>
</dbReference>
<dbReference type="PANTHER" id="PTHR32282:SF15">
    <property type="entry name" value="PENICILLIN-BINDING PROTEIN 1C"/>
    <property type="match status" value="1"/>
</dbReference>
<reference evidence="16 18" key="2">
    <citation type="submission" date="2018-06" db="EMBL/GenBank/DDBJ databases">
        <authorList>
            <consortium name="Pathogen Informatics"/>
            <person name="Doyle S."/>
        </authorList>
    </citation>
    <scope>NUCLEOTIDE SEQUENCE [LARGE SCALE GENOMIC DNA]</scope>
    <source>
        <strain evidence="16 18">NCTC12437</strain>
    </source>
</reference>
<comment type="similarity">
    <text evidence="3">In the N-terminal section; belongs to the glycosyltransferase 51 family.</text>
</comment>
<dbReference type="GO" id="GO:0009252">
    <property type="term" value="P:peptidoglycan biosynthetic process"/>
    <property type="evidence" value="ECO:0007669"/>
    <property type="project" value="UniProtKB-UniPathway"/>
</dbReference>
<dbReference type="EC" id="2.4.99.28" evidence="10"/>
<evidence type="ECO:0000256" key="9">
    <source>
        <dbReference type="ARBA" id="ARBA00023268"/>
    </source>
</evidence>
<dbReference type="AlphaFoldDB" id="A0A378I6S8"/>
<evidence type="ECO:0000256" key="6">
    <source>
        <dbReference type="ARBA" id="ARBA00022676"/>
    </source>
</evidence>
<dbReference type="InterPro" id="IPR011815">
    <property type="entry name" value="PBP_1c"/>
</dbReference>
<comment type="pathway">
    <text evidence="1">Cell wall biogenesis; peptidoglycan biosynthesis.</text>
</comment>